<dbReference type="STRING" id="4955.A0A1G4MKV0"/>
<accession>A0A1G4MKV0</accession>
<name>A0A1G4MKV0_LACFM</name>
<dbReference type="OrthoDB" id="40579at2759"/>
<dbReference type="Pfam" id="PF13419">
    <property type="entry name" value="HAD_2"/>
    <property type="match status" value="1"/>
</dbReference>
<dbReference type="PANTHER" id="PTHR18901:SF38">
    <property type="entry name" value="PSEUDOURIDINE-5'-PHOSPHATASE"/>
    <property type="match status" value="1"/>
</dbReference>
<dbReference type="Gene3D" id="3.40.50.1000">
    <property type="entry name" value="HAD superfamily/HAD-like"/>
    <property type="match status" value="1"/>
</dbReference>
<dbReference type="Gene3D" id="1.10.150.240">
    <property type="entry name" value="Putative phosphatase, domain 2"/>
    <property type="match status" value="1"/>
</dbReference>
<evidence type="ECO:0000313" key="1">
    <source>
        <dbReference type="EMBL" id="SCW04493.1"/>
    </source>
</evidence>
<dbReference type="SUPFAM" id="SSF56784">
    <property type="entry name" value="HAD-like"/>
    <property type="match status" value="1"/>
</dbReference>
<dbReference type="GO" id="GO:0016791">
    <property type="term" value="F:phosphatase activity"/>
    <property type="evidence" value="ECO:0007669"/>
    <property type="project" value="UniProtKB-ARBA"/>
</dbReference>
<dbReference type="InterPro" id="IPR023214">
    <property type="entry name" value="HAD_sf"/>
</dbReference>
<evidence type="ECO:0000313" key="2">
    <source>
        <dbReference type="Proteomes" id="UP000190831"/>
    </source>
</evidence>
<dbReference type="Proteomes" id="UP000190831">
    <property type="component" value="Chromosome H"/>
</dbReference>
<dbReference type="InterPro" id="IPR036412">
    <property type="entry name" value="HAD-like_sf"/>
</dbReference>
<dbReference type="OMA" id="FHHMVMG"/>
<keyword evidence="2" id="KW-1185">Reference proteome</keyword>
<dbReference type="InterPro" id="IPR023198">
    <property type="entry name" value="PGP-like_dom2"/>
</dbReference>
<dbReference type="NCBIfam" id="TIGR01509">
    <property type="entry name" value="HAD-SF-IA-v3"/>
    <property type="match status" value="1"/>
</dbReference>
<dbReference type="FunFam" id="1.10.150.240:FF:000001">
    <property type="entry name" value="Haloacid dehalogenase-like hydrolase domain"/>
    <property type="match status" value="1"/>
</dbReference>
<organism evidence="1 2">
    <name type="scientific">Lachancea fermentati</name>
    <name type="common">Zygosaccharomyces fermentati</name>
    <dbReference type="NCBI Taxonomy" id="4955"/>
    <lineage>
        <taxon>Eukaryota</taxon>
        <taxon>Fungi</taxon>
        <taxon>Dikarya</taxon>
        <taxon>Ascomycota</taxon>
        <taxon>Saccharomycotina</taxon>
        <taxon>Saccharomycetes</taxon>
        <taxon>Saccharomycetales</taxon>
        <taxon>Saccharomycetaceae</taxon>
        <taxon>Lachancea</taxon>
    </lineage>
</organism>
<dbReference type="InterPro" id="IPR041492">
    <property type="entry name" value="HAD_2"/>
</dbReference>
<gene>
    <name evidence="1" type="ORF">LAFE_0H14752G</name>
</gene>
<reference evidence="1 2" key="1">
    <citation type="submission" date="2016-03" db="EMBL/GenBank/DDBJ databases">
        <authorList>
            <person name="Devillers H."/>
        </authorList>
    </citation>
    <scope>NUCLEOTIDE SEQUENCE [LARGE SCALE GENOMIC DNA]</scope>
    <source>
        <strain evidence="1">CBS 6772</strain>
    </source>
</reference>
<protein>
    <submittedName>
        <fullName evidence="1">LAFE_0H14752g1_1</fullName>
    </submittedName>
</protein>
<sequence length="223" mass="24725">MDGLLINTEDIYTVVTNEVLAEHGKGPLTWDVKIQLQGLPGREASKKVIEHFQLPLTYEEFEKINVEKQNHKWATCEFLPGALELIQLLKAKDIPIALCTSSAKYKFEGKTGHLKDTFSLFDVVITGDDPRIPPGRGKPYPDIWKLGLQELNKKFDLSVKPEECIIFEDGVPGVTSAKAAGAYVVWVPHPEAHKVLGDTASILDGKGELLQSLELFNSTKFGL</sequence>
<dbReference type="InterPro" id="IPR006439">
    <property type="entry name" value="HAD-SF_hydro_IA"/>
</dbReference>
<dbReference type="EMBL" id="LT598491">
    <property type="protein sequence ID" value="SCW04493.1"/>
    <property type="molecule type" value="Genomic_DNA"/>
</dbReference>
<dbReference type="AlphaFoldDB" id="A0A1G4MKV0"/>
<dbReference type="PANTHER" id="PTHR18901">
    <property type="entry name" value="2-DEOXYGLUCOSE-6-PHOSPHATE PHOSPHATASE 2"/>
    <property type="match status" value="1"/>
</dbReference>
<proteinExistence type="predicted"/>